<reference evidence="2" key="1">
    <citation type="submission" date="2018-05" db="EMBL/GenBank/DDBJ databases">
        <title>Ignatzschineria dubaiensis sp. nov., isolated from necrotic foot tissues of dromedaries (Camelus dromedarius) and associated maggots in Dubai, United Arab Emirates.</title>
        <authorList>
            <person name="Tsang C.C."/>
            <person name="Tang J.Y.M."/>
            <person name="Fong J.Y.H."/>
            <person name="Kinne J."/>
            <person name="Lee H.H."/>
            <person name="Joseph M."/>
            <person name="Jose S."/>
            <person name="Schuster R.K."/>
            <person name="Tang Y."/>
            <person name="Sivakumar S."/>
            <person name="Chen J.H.K."/>
            <person name="Teng J.L.L."/>
            <person name="Lau S.K.P."/>
            <person name="Wernery U."/>
            <person name="Woo P.C.Y."/>
        </authorList>
    </citation>
    <scope>NUCLEOTIDE SEQUENCE [LARGE SCALE GENOMIC DNA]</scope>
    <source>
        <strain evidence="2">KCTC 22644</strain>
    </source>
</reference>
<keyword evidence="2" id="KW-1185">Reference proteome</keyword>
<dbReference type="RefSeq" id="WP_109189453.1">
    <property type="nucleotide sequence ID" value="NZ_BMYA01000002.1"/>
</dbReference>
<proteinExistence type="predicted"/>
<name>A0A2U2ADV1_9GAMM</name>
<dbReference type="EMBL" id="QEWQ01000004">
    <property type="protein sequence ID" value="PWD80797.1"/>
    <property type="molecule type" value="Genomic_DNA"/>
</dbReference>
<evidence type="ECO:0000313" key="1">
    <source>
        <dbReference type="EMBL" id="PWD80797.1"/>
    </source>
</evidence>
<gene>
    <name evidence="1" type="ORF">DC083_06715</name>
</gene>
<dbReference type="AlphaFoldDB" id="A0A2U2ADV1"/>
<evidence type="ECO:0000313" key="2">
    <source>
        <dbReference type="Proteomes" id="UP000245020"/>
    </source>
</evidence>
<accession>A0A2U2ADV1</accession>
<dbReference type="Proteomes" id="UP000245020">
    <property type="component" value="Unassembled WGS sequence"/>
</dbReference>
<comment type="caution">
    <text evidence="1">The sequence shown here is derived from an EMBL/GenBank/DDBJ whole genome shotgun (WGS) entry which is preliminary data.</text>
</comment>
<protein>
    <submittedName>
        <fullName evidence="1">Uncharacterized protein</fullName>
    </submittedName>
</protein>
<organism evidence="1 2">
    <name type="scientific">Ignatzschineria ureiclastica</name>
    <dbReference type="NCBI Taxonomy" id="472582"/>
    <lineage>
        <taxon>Bacteria</taxon>
        <taxon>Pseudomonadati</taxon>
        <taxon>Pseudomonadota</taxon>
        <taxon>Gammaproteobacteria</taxon>
        <taxon>Cardiobacteriales</taxon>
        <taxon>Ignatzschineriaceae</taxon>
        <taxon>Ignatzschineria</taxon>
    </lineage>
</organism>
<sequence>MMLFEVVQNRLLFLELRLNQWQDQWGNAYQNDMKSGKYCFIATCYPWLQGALRLFEMIVQNDLVEDNEDPDNNELRAYCEGLLIGRLVVLEECYQLHYQDILMLEEEKKENGITKNQEDEGIMTLNHLLAQIIEMISKYFNGELDSHDHLENMRILVSKK</sequence>